<organism evidence="2 3">
    <name type="scientific">Bacteroides faecichinchillae</name>
    <dbReference type="NCBI Taxonomy" id="871325"/>
    <lineage>
        <taxon>Bacteria</taxon>
        <taxon>Pseudomonadati</taxon>
        <taxon>Bacteroidota</taxon>
        <taxon>Bacteroidia</taxon>
        <taxon>Bacteroidales</taxon>
        <taxon>Bacteroidaceae</taxon>
        <taxon>Bacteroides</taxon>
    </lineage>
</organism>
<reference evidence="2 3" key="1">
    <citation type="submission" date="2016-11" db="EMBL/GenBank/DDBJ databases">
        <authorList>
            <person name="Jaros S."/>
            <person name="Januszkiewicz K."/>
            <person name="Wedrychowicz H."/>
        </authorList>
    </citation>
    <scope>NUCLEOTIDE SEQUENCE [LARGE SCALE GENOMIC DNA]</scope>
    <source>
        <strain evidence="2 3">DSM 26883</strain>
    </source>
</reference>
<gene>
    <name evidence="2" type="ORF">SAMN05444349_101184</name>
</gene>
<dbReference type="STRING" id="871325.SAMN05444349_101184"/>
<evidence type="ECO:0000313" key="2">
    <source>
        <dbReference type="EMBL" id="SHE33364.1"/>
    </source>
</evidence>
<sequence length="579" mass="67522">MKKNILLTIIWGLCLATCIPEAMAQKQGRMEKLLRYLNDNDTAKWQKNREKLDNETQTYYAGSLSLMDILDQLWKKQSEQAATNYFGRYERAAEAYFPAICEAENIELSNIRNRADKSIIDILEVSKNKIPFSRVLLDSIRTTGYPMDSTMLEKIKSIRELALMENMLSTPTLQTYQIYIKEYPNGKYLSQVNTAENKRRYQLVKSTPNPDNFKAFFEDTAMQKFFQDKGPRPYLSEVRALYDDFLFQNIDTLQKKGDATAIRQIIDEYKDSPYLTSSERSHLNELEFISEKADFELLKPTLTSSESLNLLKKFLATHKYKEFRDQANALRQGFILQKIVSTPNCVKYYNQGRLTKVCESDSTGIRSTTYSYNDKGQVLSIVSLTEKNGQIINQIKTSMLYDPLGHCIFEVKTDPKTQTDFYRRIRHFSSDGSIESDSLKYMDGKLVTSNYNKQGLLTEVKEYDKNGELQTSTINKYDDKGRLLESQHQNLQFTNSPAQILSQKEIYEYDKYGYLNRIVYQRISSNNQKTDGYLTCIYDEYGNRIDGNSYYEYDNTGQWICRTNYDNPNDTERIQYIYK</sequence>
<protein>
    <recommendedName>
        <fullName evidence="4">YD repeat-containing protein</fullName>
    </recommendedName>
</protein>
<evidence type="ECO:0000313" key="3">
    <source>
        <dbReference type="Proteomes" id="UP000184436"/>
    </source>
</evidence>
<dbReference type="RefSeq" id="WP_025073569.1">
    <property type="nucleotide sequence ID" value="NZ_FQVD01000001.1"/>
</dbReference>
<dbReference type="EMBL" id="FQVD01000001">
    <property type="protein sequence ID" value="SHE33364.1"/>
    <property type="molecule type" value="Genomic_DNA"/>
</dbReference>
<name>A0A1M4SM70_9BACE</name>
<accession>A0A1M4SM70</accession>
<feature type="signal peptide" evidence="1">
    <location>
        <begin position="1"/>
        <end position="24"/>
    </location>
</feature>
<dbReference type="AlphaFoldDB" id="A0A1M4SM70"/>
<proteinExistence type="predicted"/>
<dbReference type="OrthoDB" id="1095594at2"/>
<evidence type="ECO:0000256" key="1">
    <source>
        <dbReference type="SAM" id="SignalP"/>
    </source>
</evidence>
<dbReference type="Proteomes" id="UP000184436">
    <property type="component" value="Unassembled WGS sequence"/>
</dbReference>
<evidence type="ECO:0008006" key="4">
    <source>
        <dbReference type="Google" id="ProtNLM"/>
    </source>
</evidence>
<keyword evidence="1" id="KW-0732">Signal</keyword>
<feature type="chain" id="PRO_5030031023" description="YD repeat-containing protein" evidence="1">
    <location>
        <begin position="25"/>
        <end position="579"/>
    </location>
</feature>
<keyword evidence="3" id="KW-1185">Reference proteome</keyword>